<organism evidence="2 3">
    <name type="scientific">Brevibacillus gelatini</name>
    <dbReference type="NCBI Taxonomy" id="1655277"/>
    <lineage>
        <taxon>Bacteria</taxon>
        <taxon>Bacillati</taxon>
        <taxon>Bacillota</taxon>
        <taxon>Bacilli</taxon>
        <taxon>Bacillales</taxon>
        <taxon>Paenibacillaceae</taxon>
        <taxon>Brevibacillus</taxon>
    </lineage>
</organism>
<gene>
    <name evidence="2" type="ORF">EDM57_05010</name>
</gene>
<sequence>MLRKSVSWNVKQICTMINKGTITFDHPLQRPADQWTIANSTLLIDSLLTMFIPDVYAVQLSEEVDGKKVNKYAIIDGKQRLTRIHEYKQDLWALDTLPPIVLESTGEEYDISGLKFSELPEEVQEEINGYTVTIKAIEIQEGEDEEEIIEKIFYRLNNGVSMARQHLCLVSASKQVQKFVSEIVSTHKLFTEVSHFTTGGVKKSDKEMAVLQTIMLASGLDFKSFASRDVEDFFKENKDLDDSVMNKTKQAFDMLVDGFNEYNKFITKINLVSFAGFIVEHNFDQKTIDFLKYYAQTSKKGDAYRKYCGAGNVKLDNVKKRLAALSNLYAEYIGQL</sequence>
<dbReference type="InterPro" id="IPR004919">
    <property type="entry name" value="GmrSD_N"/>
</dbReference>
<proteinExistence type="predicted"/>
<dbReference type="PANTHER" id="PTHR39639">
    <property type="entry name" value="CHROMOSOME 16, WHOLE GENOME SHOTGUN SEQUENCE"/>
    <property type="match status" value="1"/>
</dbReference>
<dbReference type="PANTHER" id="PTHR39639:SF1">
    <property type="entry name" value="DUF262 DOMAIN-CONTAINING PROTEIN"/>
    <property type="match status" value="1"/>
</dbReference>
<dbReference type="EMBL" id="RHHS01000013">
    <property type="protein sequence ID" value="RNB59502.1"/>
    <property type="molecule type" value="Genomic_DNA"/>
</dbReference>
<dbReference type="Proteomes" id="UP000268829">
    <property type="component" value="Unassembled WGS sequence"/>
</dbReference>
<dbReference type="OrthoDB" id="2658063at2"/>
<dbReference type="RefSeq" id="WP_122903669.1">
    <property type="nucleotide sequence ID" value="NZ_RHHS01000013.1"/>
</dbReference>
<accession>A0A3M8B873</accession>
<comment type="caution">
    <text evidence="2">The sequence shown here is derived from an EMBL/GenBank/DDBJ whole genome shotgun (WGS) entry which is preliminary data.</text>
</comment>
<dbReference type="AlphaFoldDB" id="A0A3M8B873"/>
<keyword evidence="3" id="KW-1185">Reference proteome</keyword>
<protein>
    <recommendedName>
        <fullName evidence="1">GmrSD restriction endonucleases N-terminal domain-containing protein</fullName>
    </recommendedName>
</protein>
<reference evidence="2 3" key="1">
    <citation type="submission" date="2018-10" db="EMBL/GenBank/DDBJ databases">
        <title>Phylogenomics of Brevibacillus.</title>
        <authorList>
            <person name="Dunlap C."/>
        </authorList>
    </citation>
    <scope>NUCLEOTIDE SEQUENCE [LARGE SCALE GENOMIC DNA]</scope>
    <source>
        <strain evidence="2 3">DSM 100115</strain>
    </source>
</reference>
<feature type="domain" description="GmrSD restriction endonucleases N-terminal" evidence="1">
    <location>
        <begin position="16"/>
        <end position="159"/>
    </location>
</feature>
<evidence type="ECO:0000259" key="1">
    <source>
        <dbReference type="Pfam" id="PF03235"/>
    </source>
</evidence>
<dbReference type="Pfam" id="PF03235">
    <property type="entry name" value="GmrSD_N"/>
    <property type="match status" value="1"/>
</dbReference>
<name>A0A3M8B873_9BACL</name>
<evidence type="ECO:0000313" key="3">
    <source>
        <dbReference type="Proteomes" id="UP000268829"/>
    </source>
</evidence>
<evidence type="ECO:0000313" key="2">
    <source>
        <dbReference type="EMBL" id="RNB59502.1"/>
    </source>
</evidence>